<keyword evidence="15" id="KW-1185">Reference proteome</keyword>
<feature type="transmembrane region" description="Helical" evidence="13">
    <location>
        <begin position="148"/>
        <end position="174"/>
    </location>
</feature>
<keyword evidence="10 13" id="KW-0472">Membrane</keyword>
<keyword evidence="7" id="KW-0630">Potassium</keyword>
<dbReference type="RefSeq" id="WP_380424111.1">
    <property type="nucleotide sequence ID" value="NZ_JBHRZV010000001.1"/>
</dbReference>
<feature type="transmembrane region" description="Helical" evidence="13">
    <location>
        <begin position="39"/>
        <end position="58"/>
    </location>
</feature>
<comment type="catalytic activity">
    <reaction evidence="12">
        <text>K(+)(in) = K(+)(out)</text>
        <dbReference type="Rhea" id="RHEA:29463"/>
        <dbReference type="ChEBI" id="CHEBI:29103"/>
    </reaction>
</comment>
<keyword evidence="4" id="KW-0633">Potassium transport</keyword>
<feature type="transmembrane region" description="Helical" evidence="13">
    <location>
        <begin position="79"/>
        <end position="98"/>
    </location>
</feature>
<reference evidence="15" key="1">
    <citation type="journal article" date="2019" name="Int. J. Syst. Evol. Microbiol.">
        <title>The Global Catalogue of Microorganisms (GCM) 10K type strain sequencing project: providing services to taxonomists for standard genome sequencing and annotation.</title>
        <authorList>
            <consortium name="The Broad Institute Genomics Platform"/>
            <consortium name="The Broad Institute Genome Sequencing Center for Infectious Disease"/>
            <person name="Wu L."/>
            <person name="Ma J."/>
        </authorList>
    </citation>
    <scope>NUCLEOTIDE SEQUENCE [LARGE SCALE GENOMIC DNA]</scope>
    <source>
        <strain evidence="15">CCUG 67170</strain>
    </source>
</reference>
<gene>
    <name evidence="14" type="ORF">ACFORF_00090</name>
</gene>
<protein>
    <submittedName>
        <fullName evidence="14">TMEM175 family protein</fullName>
    </submittedName>
</protein>
<evidence type="ECO:0000256" key="5">
    <source>
        <dbReference type="ARBA" id="ARBA00022692"/>
    </source>
</evidence>
<evidence type="ECO:0000256" key="8">
    <source>
        <dbReference type="ARBA" id="ARBA00022989"/>
    </source>
</evidence>
<evidence type="ECO:0000256" key="6">
    <source>
        <dbReference type="ARBA" id="ARBA00022826"/>
    </source>
</evidence>
<keyword evidence="5 13" id="KW-0812">Transmembrane</keyword>
<evidence type="ECO:0000256" key="2">
    <source>
        <dbReference type="ARBA" id="ARBA00006920"/>
    </source>
</evidence>
<evidence type="ECO:0000256" key="7">
    <source>
        <dbReference type="ARBA" id="ARBA00022958"/>
    </source>
</evidence>
<name>A0ABV8CSC5_9STRE</name>
<evidence type="ECO:0000256" key="1">
    <source>
        <dbReference type="ARBA" id="ARBA00004141"/>
    </source>
</evidence>
<evidence type="ECO:0000256" key="3">
    <source>
        <dbReference type="ARBA" id="ARBA00022448"/>
    </source>
</evidence>
<evidence type="ECO:0000313" key="14">
    <source>
        <dbReference type="EMBL" id="MFC3927035.1"/>
    </source>
</evidence>
<evidence type="ECO:0000256" key="4">
    <source>
        <dbReference type="ARBA" id="ARBA00022538"/>
    </source>
</evidence>
<keyword evidence="9" id="KW-0406">Ion transport</keyword>
<keyword evidence="8 13" id="KW-1133">Transmembrane helix</keyword>
<feature type="transmembrane region" description="Helical" evidence="13">
    <location>
        <begin position="104"/>
        <end position="127"/>
    </location>
</feature>
<comment type="subcellular location">
    <subcellularLocation>
        <location evidence="1">Membrane</location>
        <topology evidence="1">Multi-pass membrane protein</topology>
    </subcellularLocation>
</comment>
<evidence type="ECO:0000256" key="11">
    <source>
        <dbReference type="ARBA" id="ARBA00023303"/>
    </source>
</evidence>
<keyword evidence="11" id="KW-0407">Ion channel</keyword>
<sequence length="212" mass="24633">MKKLLDRFDVLSDAIIAIIMTILVLEISAPTKPEELLNFFKEISLFLVSFMLLVNIWYRRAKIIIQAKVTKLECLLLDVFAHALLALFPLTIKMLVAYEDEWVSVLFFGILNVLVITAINLIPLVELGFDWEKGKVSGWIHHYYLRRVWLTILFNLALVALALYLGTYGTYLYLLMPFLDFFASYRKDKRLEEVLQDDNLQSIIAQKIGLKR</sequence>
<dbReference type="Proteomes" id="UP001595807">
    <property type="component" value="Unassembled WGS sequence"/>
</dbReference>
<evidence type="ECO:0000256" key="12">
    <source>
        <dbReference type="ARBA" id="ARBA00034430"/>
    </source>
</evidence>
<evidence type="ECO:0000256" key="13">
    <source>
        <dbReference type="SAM" id="Phobius"/>
    </source>
</evidence>
<comment type="caution">
    <text evidence="14">The sequence shown here is derived from an EMBL/GenBank/DDBJ whole genome shotgun (WGS) entry which is preliminary data.</text>
</comment>
<keyword evidence="3" id="KW-0813">Transport</keyword>
<dbReference type="EMBL" id="JBHRZV010000001">
    <property type="protein sequence ID" value="MFC3927035.1"/>
    <property type="molecule type" value="Genomic_DNA"/>
</dbReference>
<feature type="transmembrane region" description="Helical" evidence="13">
    <location>
        <begin position="7"/>
        <end position="27"/>
    </location>
</feature>
<evidence type="ECO:0000256" key="10">
    <source>
        <dbReference type="ARBA" id="ARBA00023136"/>
    </source>
</evidence>
<organism evidence="14 15">
    <name type="scientific">Streptococcus caprae</name>
    <dbReference type="NCBI Taxonomy" id="1640501"/>
    <lineage>
        <taxon>Bacteria</taxon>
        <taxon>Bacillati</taxon>
        <taxon>Bacillota</taxon>
        <taxon>Bacilli</taxon>
        <taxon>Lactobacillales</taxon>
        <taxon>Streptococcaceae</taxon>
        <taxon>Streptococcus</taxon>
    </lineage>
</organism>
<accession>A0ABV8CSC5</accession>
<comment type="similarity">
    <text evidence="2">Belongs to the TMEM175 family.</text>
</comment>
<evidence type="ECO:0000256" key="9">
    <source>
        <dbReference type="ARBA" id="ARBA00023065"/>
    </source>
</evidence>
<dbReference type="Pfam" id="PF06736">
    <property type="entry name" value="TMEM175"/>
    <property type="match status" value="1"/>
</dbReference>
<proteinExistence type="inferred from homology"/>
<keyword evidence="6" id="KW-0631">Potassium channel</keyword>
<dbReference type="InterPro" id="IPR010617">
    <property type="entry name" value="TMEM175-like"/>
</dbReference>
<evidence type="ECO:0000313" key="15">
    <source>
        <dbReference type="Proteomes" id="UP001595807"/>
    </source>
</evidence>